<evidence type="ECO:0000313" key="3">
    <source>
        <dbReference type="EMBL" id="OOF58944.1"/>
    </source>
</evidence>
<reference evidence="3 4" key="1">
    <citation type="submission" date="2016-10" db="EMBL/GenBank/DDBJ databases">
        <title>Rodentibacter gen. nov. and new species.</title>
        <authorList>
            <person name="Christensen H."/>
        </authorList>
    </citation>
    <scope>NUCLEOTIDE SEQUENCE [LARGE SCALE GENOMIC DNA]</scope>
    <source>
        <strain evidence="3 4">Ac151</strain>
    </source>
</reference>
<dbReference type="EMBL" id="MLHQ01000011">
    <property type="protein sequence ID" value="OOF58944.1"/>
    <property type="molecule type" value="Genomic_DNA"/>
</dbReference>
<organism evidence="3 4">
    <name type="scientific">Rodentibacter myodis</name>
    <dbReference type="NCBI Taxonomy" id="1907939"/>
    <lineage>
        <taxon>Bacteria</taxon>
        <taxon>Pseudomonadati</taxon>
        <taxon>Pseudomonadota</taxon>
        <taxon>Gammaproteobacteria</taxon>
        <taxon>Pasteurellales</taxon>
        <taxon>Pasteurellaceae</taxon>
        <taxon>Rodentibacter</taxon>
    </lineage>
</organism>
<evidence type="ECO:0000313" key="4">
    <source>
        <dbReference type="Proteomes" id="UP000188602"/>
    </source>
</evidence>
<evidence type="ECO:0000259" key="2">
    <source>
        <dbReference type="Pfam" id="PF20249"/>
    </source>
</evidence>
<dbReference type="Pfam" id="PF20249">
    <property type="entry name" value="VasX_N"/>
    <property type="match status" value="1"/>
</dbReference>
<keyword evidence="1" id="KW-1133">Transmembrane helix</keyword>
<name>A0A1V3JQK2_9PAST</name>
<evidence type="ECO:0000256" key="1">
    <source>
        <dbReference type="SAM" id="Phobius"/>
    </source>
</evidence>
<dbReference type="Proteomes" id="UP000188602">
    <property type="component" value="Unassembled WGS sequence"/>
</dbReference>
<sequence length="961" mass="108851">MTTNSSSLSDHKIGKPIPCQADIRPIYPARFSLTKQALDKIAKTGEVPPMPTGINDPNYELRRLRQGYFYLYSQQHVGKTTDLKGRWLVFKYTVSDRDSNAPELREELGGLPYQFTQYEWTEGNPRKEWVPVKGKNTYYHAFVNPQTAVIEFAYSEFRWPAELFEKLETDVQARATLMQKLPLKTLESDFSFILTEETLQRRVPDFNPNNATSGLNQNAEYRATLVGYNPNQNLMLPITPCENGEPIVVGVFDPLGNIYDVVACNIVATINDTNKHAEELYPVVTAKAVKSFEKFLRAKSYSGFPVGNANKKDRLFSGMMRVFQDETHDGAINNETWQQMEQYLKYRPTQYENDMINLTKAHRAMAEQDGNHTLLSQLFLINRLMVGYTHQPDKLYSLTNYMMDLITAIQSGISTRAKGIGEQAEMLKLVNTNLNAQTGLPDTLTLSPKSYGDYLANILTIADKSNTITKEGSVLIALNRVKFDVLLGEFSAGQLYLWQRTATNALMYHSYLKVFGLRLTRMQPTGVNEALEAIKEQMEDLANGQVRSRDFPKGMVQWRRERLLSAWLSIDVQDPPSANKWLNEQTRYAGIFLASMSALTNIEKWIAEDDKGNYSLAIAQVTADLSAVVAAFERKENNLVQQATESLFKKLNNAAKRYGLSFPTIGTQPGTRIWDKIIAFENIGRVASVMAVIIAYQDFKQGTGKGDKAQRDAAALLAAGEICTLLSTFSFVSGLLPALGIVGAALVILSVVVSFFKDNPYEAWVRTGFWGNSPFYWNRKIRPDLKKQLSDAKALSFDKNDNSFIKIKKHFDKEMEAYYNLAWGLTVSAKNNQWQVLEVHCPAFSEEKDYLSRLEVVITQYEHRYAGSADEAMASLQGIAFPITPKRTEHRGNVLIDLSTEKLFRGYRSIKVVETQGYPRPGVDIFVVKVKYPKLSEKTDTFWQKQRADYFEGEIILEGNY</sequence>
<keyword evidence="1" id="KW-0812">Transmembrane</keyword>
<feature type="domain" description="Toxin VasX N-terminal region" evidence="2">
    <location>
        <begin position="19"/>
        <end position="189"/>
    </location>
</feature>
<comment type="caution">
    <text evidence="3">The sequence shown here is derived from an EMBL/GenBank/DDBJ whole genome shotgun (WGS) entry which is preliminary data.</text>
</comment>
<proteinExistence type="predicted"/>
<accession>A0A1V3JQK2</accession>
<dbReference type="RefSeq" id="WP_244151960.1">
    <property type="nucleotide sequence ID" value="NZ_MLHQ01000011.1"/>
</dbReference>
<keyword evidence="4" id="KW-1185">Reference proteome</keyword>
<feature type="transmembrane region" description="Helical" evidence="1">
    <location>
        <begin position="735"/>
        <end position="756"/>
    </location>
</feature>
<keyword evidence="1" id="KW-0472">Membrane</keyword>
<gene>
    <name evidence="3" type="ORF">BKL49_05230</name>
</gene>
<dbReference type="CDD" id="cd20706">
    <property type="entry name" value="MIX_II"/>
    <property type="match status" value="1"/>
</dbReference>
<dbReference type="STRING" id="1907939.BKL49_05230"/>
<protein>
    <recommendedName>
        <fullName evidence="2">Toxin VasX N-terminal region domain-containing protein</fullName>
    </recommendedName>
</protein>
<dbReference type="AlphaFoldDB" id="A0A1V3JQK2"/>
<dbReference type="InterPro" id="IPR046864">
    <property type="entry name" value="VasX_N"/>
</dbReference>